<dbReference type="EMBL" id="CM002799">
    <property type="protein sequence ID" value="KZN89181.1"/>
    <property type="molecule type" value="Genomic_DNA"/>
</dbReference>
<evidence type="ECO:0000313" key="1">
    <source>
        <dbReference type="EMBL" id="KZN89181.1"/>
    </source>
</evidence>
<proteinExistence type="predicted"/>
<dbReference type="SMR" id="A0A167UE85"/>
<dbReference type="Gene3D" id="3.30.9.80">
    <property type="match status" value="1"/>
</dbReference>
<dbReference type="GO" id="GO:0050151">
    <property type="term" value="F:oleate hydratase activity"/>
    <property type="evidence" value="ECO:0007669"/>
    <property type="project" value="InterPro"/>
</dbReference>
<dbReference type="InterPro" id="IPR036188">
    <property type="entry name" value="FAD/NAD-bd_sf"/>
</dbReference>
<dbReference type="AlphaFoldDB" id="A0A167UE85"/>
<dbReference type="Proteomes" id="UP000076449">
    <property type="component" value="Chromosome II"/>
</dbReference>
<name>A0A167UE85_PENCH</name>
<dbReference type="PhylomeDB" id="A0A167UE85"/>
<accession>A0A167UE85</accession>
<dbReference type="Gene3D" id="3.50.50.60">
    <property type="entry name" value="FAD/NAD(P)-binding domain"/>
    <property type="match status" value="2"/>
</dbReference>
<sequence length="515" mass="57763">MAHQPSERRDPNDLDAWILGSGIGSLTAAVHLIQEANVPPSRIRILEALEFAGGGTATCGDPVNGYHYRAGATPIFIDAWMERLLSLVPSKVDPKKTVLDMMETNRSKPPAEKLHTRFLARKASGVERINTKDIRLGLRDHMDLLRLGFKSEGSLGRSRINDYFHKTFFQSDYWLLLATTFGFQPWHSLAEFRRYTQHFRNGTHGLDRACQLDVGRYNAHESVIAPLADFLLSRGVDFRFRTTVTDIIFEPSHQQVSTICAVPENEPATTIKVRQQDVVIVSVGSVISGATTGTNESPPSLELMECDKNLDDNWLLWLELSSKDSKFGNPYNFCTRVGESRQESFTVTLKNNTQFFERFVQLTGDEPGTGTFVTLKHSSWLLTLSLPQQPMFPDQPVDVQVFWGYAAFPEKEGDYVKKPMLECSGEEIMTEILHHLQFPTEGILPGSITIPCVMPRKSAPLLRRDGPDRPLVVPDGMRNMAMIGHFVEIPNEVPVSMDYCVRGAQMAINHLMGLG</sequence>
<organism evidence="1">
    <name type="scientific">Penicillium chrysogenum</name>
    <name type="common">Penicillium notatum</name>
    <dbReference type="NCBI Taxonomy" id="5076"/>
    <lineage>
        <taxon>Eukaryota</taxon>
        <taxon>Fungi</taxon>
        <taxon>Dikarya</taxon>
        <taxon>Ascomycota</taxon>
        <taxon>Pezizomycotina</taxon>
        <taxon>Eurotiomycetes</taxon>
        <taxon>Eurotiomycetidae</taxon>
        <taxon>Eurotiales</taxon>
        <taxon>Aspergillaceae</taxon>
        <taxon>Penicillium</taxon>
        <taxon>Penicillium chrysogenum species complex</taxon>
    </lineage>
</organism>
<dbReference type="GO" id="GO:0006631">
    <property type="term" value="P:fatty acid metabolic process"/>
    <property type="evidence" value="ECO:0007669"/>
    <property type="project" value="InterPro"/>
</dbReference>
<gene>
    <name evidence="1" type="ORF">EN45_077760</name>
</gene>
<dbReference type="PANTHER" id="PTHR37417:SF2">
    <property type="entry name" value="67 KDA MYOSIN-CROSS-REACTIVE ANTIGEN FAMILY PROTEIN (AFU_ORTHOLOGUE AFUA_5G09970)"/>
    <property type="match status" value="1"/>
</dbReference>
<reference evidence="1" key="1">
    <citation type="journal article" date="2014" name="Genome Announc.">
        <title>Complete sequencing and chromosome-scale genome assembly of the industrial progenitor strain P2niaD18 from the penicillin producer Penicillium chrysogenum.</title>
        <authorList>
            <person name="Specht T."/>
            <person name="Dahlmann T.A."/>
            <person name="Zadra I."/>
            <person name="Kurnsteiner H."/>
            <person name="Kuck U."/>
        </authorList>
    </citation>
    <scope>NUCLEOTIDE SEQUENCE [LARGE SCALE GENOMIC DNA]</scope>
    <source>
        <strain evidence="1">P2niaD18</strain>
    </source>
</reference>
<dbReference type="Pfam" id="PF06100">
    <property type="entry name" value="MCRA"/>
    <property type="match status" value="1"/>
</dbReference>
<dbReference type="InterPro" id="IPR010354">
    <property type="entry name" value="Oleate_hydratase"/>
</dbReference>
<dbReference type="PANTHER" id="PTHR37417">
    <property type="entry name" value="67 KDA MYOSIN-CROSS-REACTIVE ANTIGEN FAMILY PROTEIN (AFU_ORTHOLOGUE AFUA_5G09970)"/>
    <property type="match status" value="1"/>
</dbReference>
<dbReference type="SUPFAM" id="SSF51905">
    <property type="entry name" value="FAD/NAD(P)-binding domain"/>
    <property type="match status" value="1"/>
</dbReference>
<protein>
    <submittedName>
        <fullName evidence="1">Oleate hydratase</fullName>
    </submittedName>
</protein>
<dbReference type="GO" id="GO:0071949">
    <property type="term" value="F:FAD binding"/>
    <property type="evidence" value="ECO:0007669"/>
    <property type="project" value="InterPro"/>
</dbReference>